<dbReference type="SMART" id="SM00345">
    <property type="entry name" value="HTH_GNTR"/>
    <property type="match status" value="1"/>
</dbReference>
<dbReference type="Pfam" id="PF07729">
    <property type="entry name" value="FCD"/>
    <property type="match status" value="1"/>
</dbReference>
<dbReference type="PANTHER" id="PTHR43537">
    <property type="entry name" value="TRANSCRIPTIONAL REGULATOR, GNTR FAMILY"/>
    <property type="match status" value="1"/>
</dbReference>
<keyword evidence="1" id="KW-0805">Transcription regulation</keyword>
<evidence type="ECO:0000313" key="5">
    <source>
        <dbReference type="EMBL" id="SMP59560.1"/>
    </source>
</evidence>
<dbReference type="Gene3D" id="1.20.120.530">
    <property type="entry name" value="GntR ligand-binding domain-like"/>
    <property type="match status" value="1"/>
</dbReference>
<dbReference type="PROSITE" id="PS50949">
    <property type="entry name" value="HTH_GNTR"/>
    <property type="match status" value="1"/>
</dbReference>
<organism evidence="5 6">
    <name type="scientific">Noviherbaspirillum suwonense</name>
    <dbReference type="NCBI Taxonomy" id="1224511"/>
    <lineage>
        <taxon>Bacteria</taxon>
        <taxon>Pseudomonadati</taxon>
        <taxon>Pseudomonadota</taxon>
        <taxon>Betaproteobacteria</taxon>
        <taxon>Burkholderiales</taxon>
        <taxon>Oxalobacteraceae</taxon>
        <taxon>Noviherbaspirillum</taxon>
    </lineage>
</organism>
<dbReference type="PRINTS" id="PR00035">
    <property type="entry name" value="HTHGNTR"/>
</dbReference>
<evidence type="ECO:0000259" key="4">
    <source>
        <dbReference type="PROSITE" id="PS50949"/>
    </source>
</evidence>
<keyword evidence="2" id="KW-0238">DNA-binding</keyword>
<dbReference type="SUPFAM" id="SSF46785">
    <property type="entry name" value="Winged helix' DNA-binding domain"/>
    <property type="match status" value="1"/>
</dbReference>
<dbReference type="Proteomes" id="UP001158049">
    <property type="component" value="Unassembled WGS sequence"/>
</dbReference>
<dbReference type="InterPro" id="IPR008920">
    <property type="entry name" value="TF_FadR/GntR_C"/>
</dbReference>
<dbReference type="InterPro" id="IPR000524">
    <property type="entry name" value="Tscrpt_reg_HTH_GntR"/>
</dbReference>
<gene>
    <name evidence="5" type="ORF">SAMN06295970_106106</name>
</gene>
<name>A0ABY1Q5T0_9BURK</name>
<evidence type="ECO:0000256" key="3">
    <source>
        <dbReference type="ARBA" id="ARBA00023163"/>
    </source>
</evidence>
<dbReference type="Gene3D" id="1.10.10.10">
    <property type="entry name" value="Winged helix-like DNA-binding domain superfamily/Winged helix DNA-binding domain"/>
    <property type="match status" value="1"/>
</dbReference>
<sequence length="249" mass="27766">MKLLVQWYDQICMLKEPAMPDHATEPKRLYRQVAGQLRALISRDGFVAGSRLPPERQLALALKVSRPSVREALIALEVEGWIEVRMGSGIYVRERGSGADADAGQQDPPGPLELLRARALVEGEVAALAAGMANRTQIAGLEDAVRQMEMAAAHGAAPLQGDRLFHLRLARITRNSTLVRVVTELFDQRSNPLSSRLGEHLERDASWRQAVREHRQVILALECRDPAAARTAMQRHMARSHRRLSVRLD</sequence>
<evidence type="ECO:0000256" key="2">
    <source>
        <dbReference type="ARBA" id="ARBA00023125"/>
    </source>
</evidence>
<feature type="domain" description="HTH gntR-type" evidence="4">
    <location>
        <begin position="27"/>
        <end position="95"/>
    </location>
</feature>
<dbReference type="InterPro" id="IPR011711">
    <property type="entry name" value="GntR_C"/>
</dbReference>
<reference evidence="5 6" key="1">
    <citation type="submission" date="2017-05" db="EMBL/GenBank/DDBJ databases">
        <authorList>
            <person name="Varghese N."/>
            <person name="Submissions S."/>
        </authorList>
    </citation>
    <scope>NUCLEOTIDE SEQUENCE [LARGE SCALE GENOMIC DNA]</scope>
    <source>
        <strain evidence="5 6">DSM 26001</strain>
    </source>
</reference>
<comment type="caution">
    <text evidence="5">The sequence shown here is derived from an EMBL/GenBank/DDBJ whole genome shotgun (WGS) entry which is preliminary data.</text>
</comment>
<evidence type="ECO:0000313" key="6">
    <source>
        <dbReference type="Proteomes" id="UP001158049"/>
    </source>
</evidence>
<dbReference type="EMBL" id="FXUL01000006">
    <property type="protein sequence ID" value="SMP59560.1"/>
    <property type="molecule type" value="Genomic_DNA"/>
</dbReference>
<keyword evidence="3" id="KW-0804">Transcription</keyword>
<proteinExistence type="predicted"/>
<protein>
    <submittedName>
        <fullName evidence="5">Transcriptional regulator, GntR family</fullName>
    </submittedName>
</protein>
<dbReference type="InterPro" id="IPR036390">
    <property type="entry name" value="WH_DNA-bd_sf"/>
</dbReference>
<dbReference type="SUPFAM" id="SSF48008">
    <property type="entry name" value="GntR ligand-binding domain-like"/>
    <property type="match status" value="1"/>
</dbReference>
<evidence type="ECO:0000256" key="1">
    <source>
        <dbReference type="ARBA" id="ARBA00023015"/>
    </source>
</evidence>
<dbReference type="Pfam" id="PF00392">
    <property type="entry name" value="GntR"/>
    <property type="match status" value="1"/>
</dbReference>
<accession>A0ABY1Q5T0</accession>
<dbReference type="PANTHER" id="PTHR43537:SF5">
    <property type="entry name" value="UXU OPERON TRANSCRIPTIONAL REGULATOR"/>
    <property type="match status" value="1"/>
</dbReference>
<dbReference type="SMART" id="SM00895">
    <property type="entry name" value="FCD"/>
    <property type="match status" value="1"/>
</dbReference>
<dbReference type="CDD" id="cd07377">
    <property type="entry name" value="WHTH_GntR"/>
    <property type="match status" value="1"/>
</dbReference>
<keyword evidence="6" id="KW-1185">Reference proteome</keyword>
<dbReference type="InterPro" id="IPR036388">
    <property type="entry name" value="WH-like_DNA-bd_sf"/>
</dbReference>